<evidence type="ECO:0000256" key="3">
    <source>
        <dbReference type="ARBA" id="ARBA00022723"/>
    </source>
</evidence>
<reference evidence="7" key="1">
    <citation type="submission" date="2023-06" db="EMBL/GenBank/DDBJ databases">
        <title>Genome-scale phylogeny and comparative genomics of the fungal order Sordariales.</title>
        <authorList>
            <consortium name="Lawrence Berkeley National Laboratory"/>
            <person name="Hensen N."/>
            <person name="Bonometti L."/>
            <person name="Westerberg I."/>
            <person name="Brannstrom I.O."/>
            <person name="Guillou S."/>
            <person name="Cros-Aarteil S."/>
            <person name="Calhoun S."/>
            <person name="Haridas S."/>
            <person name="Kuo A."/>
            <person name="Mondo S."/>
            <person name="Pangilinan J."/>
            <person name="Riley R."/>
            <person name="Labutti K."/>
            <person name="Andreopoulos B."/>
            <person name="Lipzen A."/>
            <person name="Chen C."/>
            <person name="Yanf M."/>
            <person name="Daum C."/>
            <person name="Ng V."/>
            <person name="Clum A."/>
            <person name="Steindorff A."/>
            <person name="Ohm R."/>
            <person name="Martin F."/>
            <person name="Silar P."/>
            <person name="Natvig D."/>
            <person name="Lalanne C."/>
            <person name="Gautier V."/>
            <person name="Ament-Velasquez S.L."/>
            <person name="Kruys A."/>
            <person name="Hutchinson M.I."/>
            <person name="Powell A.J."/>
            <person name="Barry K."/>
            <person name="Miller A.N."/>
            <person name="Grigoriev I.V."/>
            <person name="Debuchy R."/>
            <person name="Gladieux P."/>
            <person name="Thoren M.H."/>
            <person name="Johannesson H."/>
        </authorList>
    </citation>
    <scope>NUCLEOTIDE SEQUENCE</scope>
    <source>
        <strain evidence="7">8032-3</strain>
    </source>
</reference>
<dbReference type="Proteomes" id="UP001244011">
    <property type="component" value="Unassembled WGS sequence"/>
</dbReference>
<evidence type="ECO:0000256" key="6">
    <source>
        <dbReference type="PIRSR" id="PIRSR600760-2"/>
    </source>
</evidence>
<dbReference type="Pfam" id="PF00459">
    <property type="entry name" value="Inositol_P"/>
    <property type="match status" value="1"/>
</dbReference>
<evidence type="ECO:0000256" key="2">
    <source>
        <dbReference type="ARBA" id="ARBA00009759"/>
    </source>
</evidence>
<dbReference type="PANTHER" id="PTHR43200:SF2">
    <property type="entry name" value="3'(2'),5'-BISPHOSPHATE NUCLEOTIDASE"/>
    <property type="match status" value="1"/>
</dbReference>
<dbReference type="EMBL" id="MU839015">
    <property type="protein sequence ID" value="KAK1765436.1"/>
    <property type="molecule type" value="Genomic_DNA"/>
</dbReference>
<dbReference type="Gene3D" id="3.30.540.10">
    <property type="entry name" value="Fructose-1,6-Bisphosphatase, subunit A, domain 1"/>
    <property type="match status" value="1"/>
</dbReference>
<dbReference type="AlphaFoldDB" id="A0AAJ0BWA9"/>
<dbReference type="GeneID" id="85315668"/>
<comment type="caution">
    <text evidence="7">The sequence shown here is derived from an EMBL/GenBank/DDBJ whole genome shotgun (WGS) entry which is preliminary data.</text>
</comment>
<protein>
    <recommendedName>
        <fullName evidence="9">3'(2'),5'-bisphosphate nucleotidase</fullName>
    </recommendedName>
</protein>
<dbReference type="Gene3D" id="3.40.190.80">
    <property type="match status" value="1"/>
</dbReference>
<proteinExistence type="inferred from homology"/>
<sequence length="372" mass="39139">MDSPYRRELQVALAAVERAATVSQAVLLSSAGRDTAAVEKDDLSPVTAADLAVQALLAASVGQAFPGDVLVGEESAAQLRSHPRLLERVWELLLPLRRDAEAGTEFGLPRDRDHLCELLDRCGEGVPGPNGRTWVFDPVDGTKAFVRGEMYAINVALLSGGRQVVGVAACPLLSARTGAGDGGSAVCNVSVDPEGRGAVLFAARGYGAYVRPLFGAGARDAVPRRLGGGDGSARRLRRAVTCVDGLVSGVDDGVHAAVAARLGREYPGCDLLGWVPRWAALALGAADATVWVYGTRDYHAKVWDHAGAMLLFEEAGGLITDVDGRPIDLAAGRKLKGNFGFVAALKAEHAEVLVVVQETLRERGLRHLLLEG</sequence>
<feature type="binding site" evidence="6">
    <location>
        <position position="304"/>
    </location>
    <ligand>
        <name>Mg(2+)</name>
        <dbReference type="ChEBI" id="CHEBI:18420"/>
        <label>1</label>
        <note>catalytic</note>
    </ligand>
</feature>
<dbReference type="SUPFAM" id="SSF56655">
    <property type="entry name" value="Carbohydrate phosphatase"/>
    <property type="match status" value="1"/>
</dbReference>
<keyword evidence="4" id="KW-0378">Hydrolase</keyword>
<evidence type="ECO:0000256" key="1">
    <source>
        <dbReference type="ARBA" id="ARBA00001946"/>
    </source>
</evidence>
<dbReference type="GO" id="GO:0000103">
    <property type="term" value="P:sulfate assimilation"/>
    <property type="evidence" value="ECO:0007669"/>
    <property type="project" value="TreeGrafter"/>
</dbReference>
<dbReference type="InterPro" id="IPR051090">
    <property type="entry name" value="Inositol_monoP_superfamily"/>
</dbReference>
<comment type="cofactor">
    <cofactor evidence="1 6">
        <name>Mg(2+)</name>
        <dbReference type="ChEBI" id="CHEBI:18420"/>
    </cofactor>
</comment>
<dbReference type="InterPro" id="IPR000760">
    <property type="entry name" value="Inositol_monophosphatase-like"/>
</dbReference>
<feature type="binding site" evidence="6">
    <location>
        <position position="73"/>
    </location>
    <ligand>
        <name>Mg(2+)</name>
        <dbReference type="ChEBI" id="CHEBI:18420"/>
        <label>1</label>
        <note>catalytic</note>
    </ligand>
</feature>
<feature type="binding site" evidence="6">
    <location>
        <position position="140"/>
    </location>
    <ligand>
        <name>Mg(2+)</name>
        <dbReference type="ChEBI" id="CHEBI:18420"/>
        <label>1</label>
        <note>catalytic</note>
    </ligand>
</feature>
<name>A0AAJ0BWA9_9PEZI</name>
<dbReference type="GO" id="GO:0046872">
    <property type="term" value="F:metal ion binding"/>
    <property type="evidence" value="ECO:0007669"/>
    <property type="project" value="UniProtKB-KW"/>
</dbReference>
<evidence type="ECO:0000256" key="5">
    <source>
        <dbReference type="ARBA" id="ARBA00022842"/>
    </source>
</evidence>
<accession>A0AAJ0BWA9</accession>
<gene>
    <name evidence="7" type="ORF">QBC33DRAFT_612398</name>
</gene>
<keyword evidence="5 6" id="KW-0460">Magnesium</keyword>
<keyword evidence="8" id="KW-1185">Reference proteome</keyword>
<dbReference type="PANTHER" id="PTHR43200">
    <property type="entry name" value="PHOSPHATASE"/>
    <property type="match status" value="1"/>
</dbReference>
<feature type="binding site" evidence="6">
    <location>
        <position position="137"/>
    </location>
    <ligand>
        <name>Mg(2+)</name>
        <dbReference type="ChEBI" id="CHEBI:18420"/>
        <label>1</label>
        <note>catalytic</note>
    </ligand>
</feature>
<evidence type="ECO:0000313" key="8">
    <source>
        <dbReference type="Proteomes" id="UP001244011"/>
    </source>
</evidence>
<dbReference type="RefSeq" id="XP_060281649.1">
    <property type="nucleotide sequence ID" value="XM_060432481.1"/>
</dbReference>
<comment type="similarity">
    <text evidence="2">Belongs to the inositol monophosphatase superfamily.</text>
</comment>
<evidence type="ECO:0000256" key="4">
    <source>
        <dbReference type="ARBA" id="ARBA00022801"/>
    </source>
</evidence>
<keyword evidence="3 6" id="KW-0479">Metal-binding</keyword>
<evidence type="ECO:0000313" key="7">
    <source>
        <dbReference type="EMBL" id="KAK1765436.1"/>
    </source>
</evidence>
<evidence type="ECO:0008006" key="9">
    <source>
        <dbReference type="Google" id="ProtNLM"/>
    </source>
</evidence>
<organism evidence="7 8">
    <name type="scientific">Phialemonium atrogriseum</name>
    <dbReference type="NCBI Taxonomy" id="1093897"/>
    <lineage>
        <taxon>Eukaryota</taxon>
        <taxon>Fungi</taxon>
        <taxon>Dikarya</taxon>
        <taxon>Ascomycota</taxon>
        <taxon>Pezizomycotina</taxon>
        <taxon>Sordariomycetes</taxon>
        <taxon>Sordariomycetidae</taxon>
        <taxon>Cephalothecales</taxon>
        <taxon>Cephalothecaceae</taxon>
        <taxon>Phialemonium</taxon>
    </lineage>
</organism>
<dbReference type="GO" id="GO:0008441">
    <property type="term" value="F:3'(2'),5'-bisphosphate nucleotidase activity"/>
    <property type="evidence" value="ECO:0007669"/>
    <property type="project" value="TreeGrafter"/>
</dbReference>